<dbReference type="Proteomes" id="UP000008909">
    <property type="component" value="Unassembled WGS sequence"/>
</dbReference>
<reference key="2">
    <citation type="submission" date="2011-10" db="EMBL/GenBank/DDBJ databases">
        <title>The genome and transcriptome sequence of Clonorchis sinensis provide insights into the carcinogenic liver fluke.</title>
        <authorList>
            <person name="Wang X."/>
            <person name="Huang Y."/>
            <person name="Chen W."/>
            <person name="Liu H."/>
            <person name="Guo L."/>
            <person name="Chen Y."/>
            <person name="Luo F."/>
            <person name="Zhou W."/>
            <person name="Sun J."/>
            <person name="Mao Q."/>
            <person name="Liang P."/>
            <person name="Zhou C."/>
            <person name="Tian Y."/>
            <person name="Men J."/>
            <person name="Lv X."/>
            <person name="Huang L."/>
            <person name="Zhou J."/>
            <person name="Hu Y."/>
            <person name="Li R."/>
            <person name="Zhang F."/>
            <person name="Lei H."/>
            <person name="Li X."/>
            <person name="Hu X."/>
            <person name="Liang C."/>
            <person name="Xu J."/>
            <person name="Wu Z."/>
            <person name="Yu X."/>
        </authorList>
    </citation>
    <scope>NUCLEOTIDE SEQUENCE</scope>
    <source>
        <strain>Henan</strain>
    </source>
</reference>
<sequence>MHDIKLIKMASSLHPVRQLRCCGCRQLGFCPVNETNVNLLYLTAVPTPVPGARKNSPPRVHTAVL</sequence>
<proteinExistence type="predicted"/>
<dbReference type="EMBL" id="DF144715">
    <property type="protein sequence ID" value="GAA57394.1"/>
    <property type="molecule type" value="Genomic_DNA"/>
</dbReference>
<feature type="non-terminal residue" evidence="1">
    <location>
        <position position="65"/>
    </location>
</feature>
<keyword evidence="2" id="KW-1185">Reference proteome</keyword>
<gene>
    <name evidence="1" type="ORF">CLF_112659</name>
</gene>
<protein>
    <submittedName>
        <fullName evidence="1">Uncharacterized protein</fullName>
    </submittedName>
</protein>
<accession>G7YWR4</accession>
<organism evidence="1 2">
    <name type="scientific">Clonorchis sinensis</name>
    <name type="common">Chinese liver fluke</name>
    <dbReference type="NCBI Taxonomy" id="79923"/>
    <lineage>
        <taxon>Eukaryota</taxon>
        <taxon>Metazoa</taxon>
        <taxon>Spiralia</taxon>
        <taxon>Lophotrochozoa</taxon>
        <taxon>Platyhelminthes</taxon>
        <taxon>Trematoda</taxon>
        <taxon>Digenea</taxon>
        <taxon>Opisthorchiida</taxon>
        <taxon>Opisthorchiata</taxon>
        <taxon>Opisthorchiidae</taxon>
        <taxon>Clonorchis</taxon>
    </lineage>
</organism>
<dbReference type="AlphaFoldDB" id="G7YWR4"/>
<evidence type="ECO:0000313" key="1">
    <source>
        <dbReference type="EMBL" id="GAA57394.1"/>
    </source>
</evidence>
<reference evidence="1" key="1">
    <citation type="journal article" date="2011" name="Genome Biol.">
        <title>The draft genome of the carcinogenic human liver fluke Clonorchis sinensis.</title>
        <authorList>
            <person name="Wang X."/>
            <person name="Chen W."/>
            <person name="Huang Y."/>
            <person name="Sun J."/>
            <person name="Men J."/>
            <person name="Liu H."/>
            <person name="Luo F."/>
            <person name="Guo L."/>
            <person name="Lv X."/>
            <person name="Deng C."/>
            <person name="Zhou C."/>
            <person name="Fan Y."/>
            <person name="Li X."/>
            <person name="Huang L."/>
            <person name="Hu Y."/>
            <person name="Liang C."/>
            <person name="Hu X."/>
            <person name="Xu J."/>
            <person name="Yu X."/>
        </authorList>
    </citation>
    <scope>NUCLEOTIDE SEQUENCE [LARGE SCALE GENOMIC DNA]</scope>
    <source>
        <strain evidence="1">Henan</strain>
    </source>
</reference>
<name>G7YWR4_CLOSI</name>
<evidence type="ECO:0000313" key="2">
    <source>
        <dbReference type="Proteomes" id="UP000008909"/>
    </source>
</evidence>